<gene>
    <name evidence="11" type="ORF">HPP92_008585</name>
    <name evidence="10" type="ORF">HPP92_008772</name>
</gene>
<dbReference type="AlphaFoldDB" id="A0A835V7C7"/>
<evidence type="ECO:0000256" key="2">
    <source>
        <dbReference type="ARBA" id="ARBA00012923"/>
    </source>
</evidence>
<comment type="catalytic activity">
    <reaction evidence="5">
        <text>N-terminal glycyl-[protein] + tetradecanoyl-CoA = N-tetradecanoylglycyl-[protein] + CoA + H(+)</text>
        <dbReference type="Rhea" id="RHEA:15521"/>
        <dbReference type="Rhea" id="RHEA-COMP:12666"/>
        <dbReference type="Rhea" id="RHEA-COMP:12667"/>
        <dbReference type="ChEBI" id="CHEBI:15378"/>
        <dbReference type="ChEBI" id="CHEBI:57287"/>
        <dbReference type="ChEBI" id="CHEBI:57385"/>
        <dbReference type="ChEBI" id="CHEBI:64723"/>
        <dbReference type="ChEBI" id="CHEBI:133050"/>
        <dbReference type="EC" id="2.3.1.97"/>
    </reaction>
</comment>
<keyword evidence="12" id="KW-1185">Reference proteome</keyword>
<dbReference type="PANTHER" id="PTHR11377:SF5">
    <property type="entry name" value="GLYCYLPEPTIDE N-TETRADECANOYLTRANSFERASE"/>
    <property type="match status" value="1"/>
</dbReference>
<protein>
    <recommendedName>
        <fullName evidence="2 5">Glycylpeptide N-tetradecanoyltransferase</fullName>
        <ecNumber evidence="2 5">2.3.1.97</ecNumber>
    </recommendedName>
</protein>
<dbReference type="Gene3D" id="3.40.630.170">
    <property type="match status" value="1"/>
</dbReference>
<organism evidence="11 13">
    <name type="scientific">Vanilla planifolia</name>
    <name type="common">Vanilla</name>
    <dbReference type="NCBI Taxonomy" id="51239"/>
    <lineage>
        <taxon>Eukaryota</taxon>
        <taxon>Viridiplantae</taxon>
        <taxon>Streptophyta</taxon>
        <taxon>Embryophyta</taxon>
        <taxon>Tracheophyta</taxon>
        <taxon>Spermatophyta</taxon>
        <taxon>Magnoliopsida</taxon>
        <taxon>Liliopsida</taxon>
        <taxon>Asparagales</taxon>
        <taxon>Orchidaceae</taxon>
        <taxon>Vanilloideae</taxon>
        <taxon>Vanilleae</taxon>
        <taxon>Vanilla</taxon>
    </lineage>
</organism>
<dbReference type="EMBL" id="JADCNL010000004">
    <property type="protein sequence ID" value="KAG0484693.1"/>
    <property type="molecule type" value="Genomic_DNA"/>
</dbReference>
<dbReference type="InterPro" id="IPR022676">
    <property type="entry name" value="NMT_N"/>
</dbReference>
<evidence type="ECO:0000256" key="7">
    <source>
        <dbReference type="SAM" id="MobiDB-lite"/>
    </source>
</evidence>
<sequence>MDQSGEESSSSMASNETSGSEPSGRNPAPTLMGSLPSSTSLRHSFWKTQPVMQFDDIETDKQGSIIAPIPPSEVQQKPYNLLTNFEWATIDIEDDVSFTGLHRFLDENYQEASSFPYTYSKDFLRWVLGTPGKIQSLHVGVLAKNTKKLVGFISGAPASVRIKDELLRVSIVNILCVHKKLRSKRLVPVLIKELARRAQLEGIWQGIYATTHFCPTPFCISYWLDRVLKPAKLVNLGLFTLKQTMTPGRAKKFCKVPTETTIRGLRKMESGDVEAVTKLLQEHFRRFLVAPEVDRQFVEHFVVPKEGLVQTYVVENLETKVITDFCSFFVQKKTLENNHRYSELKYAVLFYYAASITPLEKMVSDLLVVAKREGCDAVRAHGISEYSGFLDTLLFRKTPYASPVNYYIYNYRLEVAFDPINMGLFIL</sequence>
<evidence type="ECO:0000259" key="9">
    <source>
        <dbReference type="Pfam" id="PF02799"/>
    </source>
</evidence>
<dbReference type="GO" id="GO:0004379">
    <property type="term" value="F:glycylpeptide N-tetradecanoyltransferase activity"/>
    <property type="evidence" value="ECO:0007669"/>
    <property type="project" value="UniProtKB-EC"/>
</dbReference>
<evidence type="ECO:0000259" key="8">
    <source>
        <dbReference type="Pfam" id="PF01233"/>
    </source>
</evidence>
<reference evidence="12 13" key="1">
    <citation type="journal article" date="2020" name="Nat. Food">
        <title>A phased Vanilla planifolia genome enables genetic improvement of flavour and production.</title>
        <authorList>
            <person name="Hasing T."/>
            <person name="Tang H."/>
            <person name="Brym M."/>
            <person name="Khazi F."/>
            <person name="Huang T."/>
            <person name="Chambers A.H."/>
        </authorList>
    </citation>
    <scope>NUCLEOTIDE SEQUENCE [LARGE SCALE GENOMIC DNA]</scope>
    <source>
        <tissue evidence="11">Leaf</tissue>
    </source>
</reference>
<dbReference type="PIRSF" id="PIRSF015892">
    <property type="entry name" value="N-myristl_transf"/>
    <property type="match status" value="1"/>
</dbReference>
<comment type="caution">
    <text evidence="11">The sequence shown here is derived from an EMBL/GenBank/DDBJ whole genome shotgun (WGS) entry which is preliminary data.</text>
</comment>
<evidence type="ECO:0000313" key="13">
    <source>
        <dbReference type="Proteomes" id="UP000639772"/>
    </source>
</evidence>
<proteinExistence type="inferred from homology"/>
<dbReference type="OrthoDB" id="737412at2759"/>
<keyword evidence="4 5" id="KW-0012">Acyltransferase</keyword>
<dbReference type="Pfam" id="PF02799">
    <property type="entry name" value="NMT_C"/>
    <property type="match status" value="1"/>
</dbReference>
<dbReference type="EMBL" id="JADCNM010000004">
    <property type="protein sequence ID" value="KAG0486490.1"/>
    <property type="molecule type" value="Genomic_DNA"/>
</dbReference>
<dbReference type="PANTHER" id="PTHR11377">
    <property type="entry name" value="N-MYRISTOYL TRANSFERASE"/>
    <property type="match status" value="1"/>
</dbReference>
<feature type="domain" description="Glycylpeptide N-tetradecanoyltransferase N-terminal" evidence="8">
    <location>
        <begin position="69"/>
        <end position="219"/>
    </location>
</feature>
<dbReference type="InterPro" id="IPR022677">
    <property type="entry name" value="NMT_C"/>
</dbReference>
<name>A0A835V7C7_VANPL</name>
<dbReference type="Pfam" id="PF01233">
    <property type="entry name" value="NMT"/>
    <property type="match status" value="1"/>
</dbReference>
<comment type="similarity">
    <text evidence="1 6">Belongs to the NMT family.</text>
</comment>
<evidence type="ECO:0000256" key="1">
    <source>
        <dbReference type="ARBA" id="ARBA00009469"/>
    </source>
</evidence>
<dbReference type="Proteomes" id="UP000636800">
    <property type="component" value="Unassembled WGS sequence"/>
</dbReference>
<dbReference type="GO" id="GO:0005737">
    <property type="term" value="C:cytoplasm"/>
    <property type="evidence" value="ECO:0007669"/>
    <property type="project" value="TreeGrafter"/>
</dbReference>
<dbReference type="Proteomes" id="UP000639772">
    <property type="component" value="Unassembled WGS sequence"/>
</dbReference>
<keyword evidence="3 5" id="KW-0808">Transferase</keyword>
<dbReference type="InterPro" id="IPR016181">
    <property type="entry name" value="Acyl_CoA_acyltransferase"/>
</dbReference>
<evidence type="ECO:0000313" key="11">
    <source>
        <dbReference type="EMBL" id="KAG0486490.1"/>
    </source>
</evidence>
<dbReference type="InterPro" id="IPR000903">
    <property type="entry name" value="NMT"/>
</dbReference>
<evidence type="ECO:0000256" key="3">
    <source>
        <dbReference type="ARBA" id="ARBA00022679"/>
    </source>
</evidence>
<feature type="domain" description="Glycylpeptide N-tetradecanoyltransferase C-terminal" evidence="9">
    <location>
        <begin position="237"/>
        <end position="414"/>
    </location>
</feature>
<accession>A0A835V7C7</accession>
<evidence type="ECO:0000313" key="12">
    <source>
        <dbReference type="Proteomes" id="UP000636800"/>
    </source>
</evidence>
<dbReference type="EC" id="2.3.1.97" evidence="2 5"/>
<feature type="region of interest" description="Disordered" evidence="7">
    <location>
        <begin position="1"/>
        <end position="37"/>
    </location>
</feature>
<evidence type="ECO:0000256" key="6">
    <source>
        <dbReference type="RuleBase" id="RU004178"/>
    </source>
</evidence>
<evidence type="ECO:0000313" key="10">
    <source>
        <dbReference type="EMBL" id="KAG0484693.1"/>
    </source>
</evidence>
<evidence type="ECO:0000256" key="5">
    <source>
        <dbReference type="RuleBase" id="RU000586"/>
    </source>
</evidence>
<feature type="compositionally biased region" description="Low complexity" evidence="7">
    <location>
        <begin position="1"/>
        <end position="21"/>
    </location>
</feature>
<dbReference type="SUPFAM" id="SSF55729">
    <property type="entry name" value="Acyl-CoA N-acyltransferases (Nat)"/>
    <property type="match status" value="2"/>
</dbReference>
<comment type="function">
    <text evidence="5">Adds a myristoyl group to the N-terminal glycine residue of certain cellular proteins.</text>
</comment>
<evidence type="ECO:0000256" key="4">
    <source>
        <dbReference type="ARBA" id="ARBA00023315"/>
    </source>
</evidence>